<evidence type="ECO:0000256" key="6">
    <source>
        <dbReference type="ARBA" id="ARBA00022989"/>
    </source>
</evidence>
<comment type="caution">
    <text evidence="11">The sequence shown here is derived from an EMBL/GenBank/DDBJ whole genome shotgun (WGS) entry which is preliminary data.</text>
</comment>
<evidence type="ECO:0000256" key="2">
    <source>
        <dbReference type="ARBA" id="ARBA00006375"/>
    </source>
</evidence>
<keyword evidence="3 10" id="KW-0813">Transport</keyword>
<evidence type="ECO:0000256" key="7">
    <source>
        <dbReference type="ARBA" id="ARBA00023128"/>
    </source>
</evidence>
<evidence type="ECO:0000256" key="9">
    <source>
        <dbReference type="PROSITE-ProRule" id="PRU00282"/>
    </source>
</evidence>
<dbReference type="HOGENOM" id="CLU_015166_16_3_1"/>
<sequence length="335" mass="35684">MTIQEGTAMHEAASNDALRALKDVAFGSAAGMASKVLEHPFDLTKVRLQAQVLDSNKRFKGPIDCLTKTWTNEGIRGLYRGLPAPVVGAMAENASLFLCYNQLQSLIRGANGLSSSQPLTLGQLALAAGGAGAVASFLLTPIELVKCKMQVQMLTTGSLLTAPAPASAKIKTLQGPFSILFSVIRTNGLRGLWLGQTGTLLRESGGSAAWFTMNEFVSSLFIRRRERLASLPPHSLSKKDLGALELGLAGACAGIAYNVSLFPADSVKSAIQTEEELRPRKPGQPRPTFFGTFMSMYRAQGLRGLYAGLGVTVARSAPSSAMIFLIYDGLNKRFG</sequence>
<feature type="repeat" description="Solcar" evidence="9">
    <location>
        <begin position="119"/>
        <end position="220"/>
    </location>
</feature>
<evidence type="ECO:0000256" key="4">
    <source>
        <dbReference type="ARBA" id="ARBA00022692"/>
    </source>
</evidence>
<dbReference type="Gene3D" id="1.50.40.10">
    <property type="entry name" value="Mitochondrial carrier domain"/>
    <property type="match status" value="2"/>
</dbReference>
<feature type="repeat" description="Solcar" evidence="9">
    <location>
        <begin position="18"/>
        <end position="106"/>
    </location>
</feature>
<name>G4TKI1_SERID</name>
<comment type="similarity">
    <text evidence="2 10">Belongs to the mitochondrial carrier (TC 2.A.29) family.</text>
</comment>
<organism evidence="11 12">
    <name type="scientific">Serendipita indica (strain DSM 11827)</name>
    <name type="common">Root endophyte fungus</name>
    <name type="synonym">Piriformospora indica</name>
    <dbReference type="NCBI Taxonomy" id="1109443"/>
    <lineage>
        <taxon>Eukaryota</taxon>
        <taxon>Fungi</taxon>
        <taxon>Dikarya</taxon>
        <taxon>Basidiomycota</taxon>
        <taxon>Agaricomycotina</taxon>
        <taxon>Agaricomycetes</taxon>
        <taxon>Sebacinales</taxon>
        <taxon>Serendipitaceae</taxon>
        <taxon>Serendipita</taxon>
    </lineage>
</organism>
<dbReference type="OMA" id="YSRRMMM"/>
<dbReference type="InterPro" id="IPR018108">
    <property type="entry name" value="MCP_transmembrane"/>
</dbReference>
<comment type="subcellular location">
    <subcellularLocation>
        <location evidence="1">Mitochondrion membrane</location>
        <topology evidence="1">Multi-pass membrane protein</topology>
    </subcellularLocation>
</comment>
<dbReference type="GO" id="GO:0031966">
    <property type="term" value="C:mitochondrial membrane"/>
    <property type="evidence" value="ECO:0007669"/>
    <property type="project" value="UniProtKB-SubCell"/>
</dbReference>
<dbReference type="GO" id="GO:1990575">
    <property type="term" value="P:mitochondrial L-ornithine transmembrane transport"/>
    <property type="evidence" value="ECO:0007669"/>
    <property type="project" value="TreeGrafter"/>
</dbReference>
<dbReference type="Pfam" id="PF00153">
    <property type="entry name" value="Mito_carr"/>
    <property type="match status" value="3"/>
</dbReference>
<protein>
    <submittedName>
        <fullName evidence="11">Probable mitochondrial amino acid transporter ARG-13</fullName>
    </submittedName>
</protein>
<dbReference type="STRING" id="1109443.G4TKI1"/>
<dbReference type="OrthoDB" id="2139348at2759"/>
<evidence type="ECO:0000313" key="11">
    <source>
        <dbReference type="EMBL" id="CCA71828.1"/>
    </source>
</evidence>
<dbReference type="EMBL" id="CAFZ01000136">
    <property type="protein sequence ID" value="CCA71828.1"/>
    <property type="molecule type" value="Genomic_DNA"/>
</dbReference>
<proteinExistence type="inferred from homology"/>
<reference evidence="11 12" key="1">
    <citation type="journal article" date="2011" name="PLoS Pathog.">
        <title>Endophytic Life Strategies Decoded by Genome and Transcriptome Analyses of the Mutualistic Root Symbiont Piriformospora indica.</title>
        <authorList>
            <person name="Zuccaro A."/>
            <person name="Lahrmann U."/>
            <person name="Guldener U."/>
            <person name="Langen G."/>
            <person name="Pfiffi S."/>
            <person name="Biedenkopf D."/>
            <person name="Wong P."/>
            <person name="Samans B."/>
            <person name="Grimm C."/>
            <person name="Basiewicz M."/>
            <person name="Murat C."/>
            <person name="Martin F."/>
            <person name="Kogel K.H."/>
        </authorList>
    </citation>
    <scope>NUCLEOTIDE SEQUENCE [LARGE SCALE GENOMIC DNA]</scope>
    <source>
        <strain evidence="11 12">DSM 11827</strain>
    </source>
</reference>
<dbReference type="InterPro" id="IPR050567">
    <property type="entry name" value="Mitochondrial_Carrier"/>
</dbReference>
<gene>
    <name evidence="11" type="ORF">PIIN_05763</name>
</gene>
<dbReference type="AlphaFoldDB" id="G4TKI1"/>
<accession>G4TKI1</accession>
<keyword evidence="8 9" id="KW-0472">Membrane</keyword>
<keyword evidence="7" id="KW-0496">Mitochondrion</keyword>
<feature type="repeat" description="Solcar" evidence="9">
    <location>
        <begin position="241"/>
        <end position="333"/>
    </location>
</feature>
<dbReference type="Proteomes" id="UP000007148">
    <property type="component" value="Unassembled WGS sequence"/>
</dbReference>
<dbReference type="SUPFAM" id="SSF103506">
    <property type="entry name" value="Mitochondrial carrier"/>
    <property type="match status" value="1"/>
</dbReference>
<keyword evidence="6" id="KW-1133">Transmembrane helix</keyword>
<evidence type="ECO:0000256" key="5">
    <source>
        <dbReference type="ARBA" id="ARBA00022737"/>
    </source>
</evidence>
<dbReference type="PANTHER" id="PTHR45624">
    <property type="entry name" value="MITOCHONDRIAL BASIC AMINO ACIDS TRANSPORTER-RELATED"/>
    <property type="match status" value="1"/>
</dbReference>
<dbReference type="InterPro" id="IPR023395">
    <property type="entry name" value="MCP_dom_sf"/>
</dbReference>
<evidence type="ECO:0000256" key="8">
    <source>
        <dbReference type="ARBA" id="ARBA00023136"/>
    </source>
</evidence>
<dbReference type="InParanoid" id="G4TKI1"/>
<dbReference type="GO" id="GO:0000064">
    <property type="term" value="F:L-ornithine transmembrane transporter activity"/>
    <property type="evidence" value="ECO:0007669"/>
    <property type="project" value="TreeGrafter"/>
</dbReference>
<dbReference type="PANTHER" id="PTHR45624:SF31">
    <property type="entry name" value="MITOCHONDRIAL ORNITHINE TRANSPORTER 1"/>
    <property type="match status" value="1"/>
</dbReference>
<dbReference type="eggNOG" id="KOG0758">
    <property type="taxonomic scope" value="Eukaryota"/>
</dbReference>
<evidence type="ECO:0000313" key="12">
    <source>
        <dbReference type="Proteomes" id="UP000007148"/>
    </source>
</evidence>
<dbReference type="PROSITE" id="PS50920">
    <property type="entry name" value="SOLCAR"/>
    <property type="match status" value="3"/>
</dbReference>
<keyword evidence="4 9" id="KW-0812">Transmembrane</keyword>
<keyword evidence="12" id="KW-1185">Reference proteome</keyword>
<evidence type="ECO:0000256" key="1">
    <source>
        <dbReference type="ARBA" id="ARBA00004225"/>
    </source>
</evidence>
<keyword evidence="5" id="KW-0677">Repeat</keyword>
<evidence type="ECO:0000256" key="10">
    <source>
        <dbReference type="RuleBase" id="RU000488"/>
    </source>
</evidence>
<evidence type="ECO:0000256" key="3">
    <source>
        <dbReference type="ARBA" id="ARBA00022448"/>
    </source>
</evidence>